<feature type="compositionally biased region" description="Gly residues" evidence="1">
    <location>
        <begin position="195"/>
        <end position="204"/>
    </location>
</feature>
<feature type="region of interest" description="Disordered" evidence="1">
    <location>
        <begin position="180"/>
        <end position="204"/>
    </location>
</feature>
<feature type="compositionally biased region" description="Polar residues" evidence="1">
    <location>
        <begin position="183"/>
        <end position="194"/>
    </location>
</feature>
<accession>A0A4V6A9H3</accession>
<proteinExistence type="predicted"/>
<reference evidence="2" key="1">
    <citation type="submission" date="2018-10" db="EMBL/GenBank/DDBJ databases">
        <title>Population genomic analysis revealed the cold adaptation of white poplar.</title>
        <authorList>
            <person name="Liu Y.-J."/>
        </authorList>
    </citation>
    <scope>NUCLEOTIDE SEQUENCE [LARGE SCALE GENOMIC DNA]</scope>
    <source>
        <strain evidence="2">PAL-ZL1</strain>
    </source>
</reference>
<organism evidence="2">
    <name type="scientific">Populus alba</name>
    <name type="common">White poplar</name>
    <dbReference type="NCBI Taxonomy" id="43335"/>
    <lineage>
        <taxon>Eukaryota</taxon>
        <taxon>Viridiplantae</taxon>
        <taxon>Streptophyta</taxon>
        <taxon>Embryophyta</taxon>
        <taxon>Tracheophyta</taxon>
        <taxon>Spermatophyta</taxon>
        <taxon>Magnoliopsida</taxon>
        <taxon>eudicotyledons</taxon>
        <taxon>Gunneridae</taxon>
        <taxon>Pentapetalae</taxon>
        <taxon>rosids</taxon>
        <taxon>fabids</taxon>
        <taxon>Malpighiales</taxon>
        <taxon>Salicaceae</taxon>
        <taxon>Saliceae</taxon>
        <taxon>Populus</taxon>
    </lineage>
</organism>
<dbReference type="EMBL" id="RCHU01000459">
    <property type="protein sequence ID" value="TKS04476.1"/>
    <property type="molecule type" value="Genomic_DNA"/>
</dbReference>
<sequence>MDDEYLRAVLGCLEEAEADRFFSFFRLISPLFSFLCWLLDLRTAEAGGWRLELLQGAEDGKICGVADGGRLKEKALGGDEGAVAAGLWLISLTAAARGRTEERKLGRVEKIRGKRRELWWCGGWLLGLISKRGESCEDGGTTEVRGGRGKAEREEIRMVNHVGQMWGSDGGGVLGSLVLGEQNPRTPGNKNSKSMGGGTAGQLF</sequence>
<evidence type="ECO:0000256" key="1">
    <source>
        <dbReference type="SAM" id="MobiDB-lite"/>
    </source>
</evidence>
<evidence type="ECO:0000313" key="2">
    <source>
        <dbReference type="EMBL" id="TKS04476.1"/>
    </source>
</evidence>
<name>A0A4V6A9H3_POPAL</name>
<dbReference type="AlphaFoldDB" id="A0A4V6A9H3"/>
<protein>
    <submittedName>
        <fullName evidence="2">Uncharacterized protein</fullName>
    </submittedName>
</protein>
<gene>
    <name evidence="2" type="ORF">D5086_0000142010</name>
</gene>
<comment type="caution">
    <text evidence="2">The sequence shown here is derived from an EMBL/GenBank/DDBJ whole genome shotgun (WGS) entry which is preliminary data.</text>
</comment>